<dbReference type="EMBL" id="MLYV02000613">
    <property type="protein sequence ID" value="PSR81568.1"/>
    <property type="molecule type" value="Genomic_DNA"/>
</dbReference>
<evidence type="ECO:0000313" key="1">
    <source>
        <dbReference type="EMBL" id="PSR81568.1"/>
    </source>
</evidence>
<dbReference type="AlphaFoldDB" id="A0A2R6NZN9"/>
<gene>
    <name evidence="1" type="ORF">PHLCEN_2v6334</name>
</gene>
<name>A0A2R6NZN9_9APHY</name>
<dbReference type="Proteomes" id="UP000186601">
    <property type="component" value="Unassembled WGS sequence"/>
</dbReference>
<evidence type="ECO:0000313" key="2">
    <source>
        <dbReference type="Proteomes" id="UP000186601"/>
    </source>
</evidence>
<comment type="caution">
    <text evidence="1">The sequence shown here is derived from an EMBL/GenBank/DDBJ whole genome shotgun (WGS) entry which is preliminary data.</text>
</comment>
<proteinExistence type="predicted"/>
<reference evidence="1 2" key="1">
    <citation type="submission" date="2018-02" db="EMBL/GenBank/DDBJ databases">
        <title>Genome sequence of the basidiomycete white-rot fungus Phlebia centrifuga.</title>
        <authorList>
            <person name="Granchi Z."/>
            <person name="Peng M."/>
            <person name="de Vries R.P."/>
            <person name="Hilden K."/>
            <person name="Makela M.R."/>
            <person name="Grigoriev I."/>
            <person name="Riley R."/>
        </authorList>
    </citation>
    <scope>NUCLEOTIDE SEQUENCE [LARGE SCALE GENOMIC DNA]</scope>
    <source>
        <strain evidence="1 2">FBCC195</strain>
    </source>
</reference>
<keyword evidence="2" id="KW-1185">Reference proteome</keyword>
<accession>A0A2R6NZN9</accession>
<organism evidence="1 2">
    <name type="scientific">Hermanssonia centrifuga</name>
    <dbReference type="NCBI Taxonomy" id="98765"/>
    <lineage>
        <taxon>Eukaryota</taxon>
        <taxon>Fungi</taxon>
        <taxon>Dikarya</taxon>
        <taxon>Basidiomycota</taxon>
        <taxon>Agaricomycotina</taxon>
        <taxon>Agaricomycetes</taxon>
        <taxon>Polyporales</taxon>
        <taxon>Meruliaceae</taxon>
        <taxon>Hermanssonia</taxon>
    </lineage>
</organism>
<sequence>MSSSPRHLDRRLRGTPHPVLHLFVLHVAATRLTTLSLLRPHVGINIMYTTRLLRGLYFLASRNPQFDIRKERPEYTNAFAQLYLQVARAESQLIESLDLDQKNESNTTRYVCSSLTTTLTGLQDAWLARSATYNIGIYVNSRVQSTLDLILFGKYSRPGRSSPRA</sequence>
<protein>
    <submittedName>
        <fullName evidence="1">Uncharacterized protein</fullName>
    </submittedName>
</protein>